<feature type="region of interest" description="Disordered" evidence="1">
    <location>
        <begin position="224"/>
        <end position="248"/>
    </location>
</feature>
<proteinExistence type="predicted"/>
<feature type="chain" id="PRO_5041960210" evidence="2">
    <location>
        <begin position="20"/>
        <end position="248"/>
    </location>
</feature>
<keyword evidence="4" id="KW-1185">Reference proteome</keyword>
<keyword evidence="2" id="KW-0732">Signal</keyword>
<evidence type="ECO:0000256" key="1">
    <source>
        <dbReference type="SAM" id="MobiDB-lite"/>
    </source>
</evidence>
<name>A0AAE0GAJ7_9CHLO</name>
<comment type="caution">
    <text evidence="3">The sequence shown here is derived from an EMBL/GenBank/DDBJ whole genome shotgun (WGS) entry which is preliminary data.</text>
</comment>
<dbReference type="EMBL" id="LGRX02007698">
    <property type="protein sequence ID" value="KAK3274483.1"/>
    <property type="molecule type" value="Genomic_DNA"/>
</dbReference>
<feature type="compositionally biased region" description="Basic and acidic residues" evidence="1">
    <location>
        <begin position="227"/>
        <end position="239"/>
    </location>
</feature>
<accession>A0AAE0GAJ7</accession>
<dbReference type="AlphaFoldDB" id="A0AAE0GAJ7"/>
<evidence type="ECO:0000313" key="3">
    <source>
        <dbReference type="EMBL" id="KAK3274483.1"/>
    </source>
</evidence>
<dbReference type="Proteomes" id="UP001190700">
    <property type="component" value="Unassembled WGS sequence"/>
</dbReference>
<gene>
    <name evidence="3" type="ORF">CYMTET_17335</name>
</gene>
<evidence type="ECO:0000313" key="4">
    <source>
        <dbReference type="Proteomes" id="UP001190700"/>
    </source>
</evidence>
<sequence length="248" mass="27499">MNSVWDMLLAGLIFSLTTSCNFRLATGLQLAGDSGVSKPEASQSKALIVKLAEADGGKVVFPWDLIPLANARSMRPKQLVGLLQPSGFVLGERRKMQWNIKSNTTNTTGSEEIRTFFPSATSEELDVIIKTFLPFSQVQDVFGSLGKDGQFPGRPEGGELRALWNIWYPVPTLFSKSGLEELKTALKEADLPVKFETSFRRVRHVRNFARQGLLERMRRRYANLTGAKEERPTAAKEESDSGSAESES</sequence>
<evidence type="ECO:0000256" key="2">
    <source>
        <dbReference type="SAM" id="SignalP"/>
    </source>
</evidence>
<protein>
    <submittedName>
        <fullName evidence="3">Uncharacterized protein</fullName>
    </submittedName>
</protein>
<feature type="signal peptide" evidence="2">
    <location>
        <begin position="1"/>
        <end position="19"/>
    </location>
</feature>
<reference evidence="3 4" key="1">
    <citation type="journal article" date="2015" name="Genome Biol. Evol.">
        <title>Comparative Genomics of a Bacterivorous Green Alga Reveals Evolutionary Causalities and Consequences of Phago-Mixotrophic Mode of Nutrition.</title>
        <authorList>
            <person name="Burns J.A."/>
            <person name="Paasch A."/>
            <person name="Narechania A."/>
            <person name="Kim E."/>
        </authorList>
    </citation>
    <scope>NUCLEOTIDE SEQUENCE [LARGE SCALE GENOMIC DNA]</scope>
    <source>
        <strain evidence="3 4">PLY_AMNH</strain>
    </source>
</reference>
<organism evidence="3 4">
    <name type="scientific">Cymbomonas tetramitiformis</name>
    <dbReference type="NCBI Taxonomy" id="36881"/>
    <lineage>
        <taxon>Eukaryota</taxon>
        <taxon>Viridiplantae</taxon>
        <taxon>Chlorophyta</taxon>
        <taxon>Pyramimonadophyceae</taxon>
        <taxon>Pyramimonadales</taxon>
        <taxon>Pyramimonadaceae</taxon>
        <taxon>Cymbomonas</taxon>
    </lineage>
</organism>